<accession>W9RI39</accession>
<dbReference type="AlphaFoldDB" id="W9RI39"/>
<evidence type="ECO:0000256" key="1">
    <source>
        <dbReference type="SAM" id="MobiDB-lite"/>
    </source>
</evidence>
<organism evidence="2 3">
    <name type="scientific">Morus notabilis</name>
    <dbReference type="NCBI Taxonomy" id="981085"/>
    <lineage>
        <taxon>Eukaryota</taxon>
        <taxon>Viridiplantae</taxon>
        <taxon>Streptophyta</taxon>
        <taxon>Embryophyta</taxon>
        <taxon>Tracheophyta</taxon>
        <taxon>Spermatophyta</taxon>
        <taxon>Magnoliopsida</taxon>
        <taxon>eudicotyledons</taxon>
        <taxon>Gunneridae</taxon>
        <taxon>Pentapetalae</taxon>
        <taxon>rosids</taxon>
        <taxon>fabids</taxon>
        <taxon>Rosales</taxon>
        <taxon>Moraceae</taxon>
        <taxon>Moreae</taxon>
        <taxon>Morus</taxon>
    </lineage>
</organism>
<dbReference type="PANTHER" id="PTHR36746:SF3">
    <property type="entry name" value="DUF4005 DOMAIN-CONTAINING PROTEIN"/>
    <property type="match status" value="1"/>
</dbReference>
<gene>
    <name evidence="2" type="ORF">L484_024551</name>
</gene>
<keyword evidence="3" id="KW-1185">Reference proteome</keyword>
<protein>
    <submittedName>
        <fullName evidence="2">Uncharacterized protein</fullName>
    </submittedName>
</protein>
<feature type="compositionally biased region" description="Polar residues" evidence="1">
    <location>
        <begin position="74"/>
        <end position="83"/>
    </location>
</feature>
<feature type="region of interest" description="Disordered" evidence="1">
    <location>
        <begin position="62"/>
        <end position="83"/>
    </location>
</feature>
<dbReference type="PANTHER" id="PTHR36746">
    <property type="entry name" value="BNAC04G51760D PROTEIN"/>
    <property type="match status" value="1"/>
</dbReference>
<evidence type="ECO:0000313" key="2">
    <source>
        <dbReference type="EMBL" id="EXB93212.1"/>
    </source>
</evidence>
<dbReference type="Proteomes" id="UP000030645">
    <property type="component" value="Unassembled WGS sequence"/>
</dbReference>
<reference evidence="3" key="1">
    <citation type="submission" date="2013-01" db="EMBL/GenBank/DDBJ databases">
        <title>Draft Genome Sequence of a Mulberry Tree, Morus notabilis C.K. Schneid.</title>
        <authorList>
            <person name="He N."/>
            <person name="Zhao S."/>
        </authorList>
    </citation>
    <scope>NUCLEOTIDE SEQUENCE</scope>
</reference>
<sequence>MENSEDHYSCGCKEIFCCIFPTSRTNRHSRQKQDYPPSFSDPTTELKPTHLLEQEKHKQNAAYGAPNFGYHVHQQGNSRSGSDVNKAFSEYISHAKIKIRAMSNVGSDGGEIAYPKADEVDDHDDAERKVDANDVFSDYINRAKLKIRKTSSIGSNRMISFRKRE</sequence>
<name>W9RI39_9ROSA</name>
<proteinExistence type="predicted"/>
<evidence type="ECO:0000313" key="3">
    <source>
        <dbReference type="Proteomes" id="UP000030645"/>
    </source>
</evidence>
<dbReference type="EMBL" id="KE345062">
    <property type="protein sequence ID" value="EXB93212.1"/>
    <property type="molecule type" value="Genomic_DNA"/>
</dbReference>